<dbReference type="InterPro" id="IPR036249">
    <property type="entry name" value="Thioredoxin-like_sf"/>
</dbReference>
<dbReference type="PANTHER" id="PTHR42852:SF6">
    <property type="entry name" value="THIOL:DISULFIDE INTERCHANGE PROTEIN DSBE"/>
    <property type="match status" value="1"/>
</dbReference>
<dbReference type="GO" id="GO:0030313">
    <property type="term" value="C:cell envelope"/>
    <property type="evidence" value="ECO:0007669"/>
    <property type="project" value="UniProtKB-SubCell"/>
</dbReference>
<dbReference type="PANTHER" id="PTHR42852">
    <property type="entry name" value="THIOL:DISULFIDE INTERCHANGE PROTEIN DSBE"/>
    <property type="match status" value="1"/>
</dbReference>
<reference evidence="7 8" key="1">
    <citation type="submission" date="2018-11" db="EMBL/GenBank/DDBJ databases">
        <title>Genomes From Bacteria Associated with the Canine Oral Cavity: a Test Case for Automated Genome-Based Taxonomic Assignment.</title>
        <authorList>
            <person name="Coil D.A."/>
            <person name="Jospin G."/>
            <person name="Darling A.E."/>
            <person name="Wallis C."/>
            <person name="Davis I.J."/>
            <person name="Harris S."/>
            <person name="Eisen J.A."/>
            <person name="Holcombe L.J."/>
            <person name="O'Flynn C."/>
        </authorList>
    </citation>
    <scope>NUCLEOTIDE SEQUENCE [LARGE SCALE GENOMIC DNA]</scope>
    <source>
        <strain evidence="7 8">OH1047_COT-310</strain>
    </source>
</reference>
<evidence type="ECO:0000313" key="8">
    <source>
        <dbReference type="Proteomes" id="UP000279562"/>
    </source>
</evidence>
<evidence type="ECO:0000256" key="1">
    <source>
        <dbReference type="ARBA" id="ARBA00004196"/>
    </source>
</evidence>
<keyword evidence="4" id="KW-0676">Redox-active center</keyword>
<dbReference type="CDD" id="cd02966">
    <property type="entry name" value="TlpA_like_family"/>
    <property type="match status" value="1"/>
</dbReference>
<evidence type="ECO:0000256" key="3">
    <source>
        <dbReference type="ARBA" id="ARBA00023157"/>
    </source>
</evidence>
<organism evidence="7 8">
    <name type="scientific">Prevotella heparinolytica</name>
    <dbReference type="NCBI Taxonomy" id="28113"/>
    <lineage>
        <taxon>Bacteria</taxon>
        <taxon>Pseudomonadati</taxon>
        <taxon>Bacteroidota</taxon>
        <taxon>Bacteroidia</taxon>
        <taxon>Bacteroidales</taxon>
        <taxon>Bacteroidaceae</taxon>
        <taxon>Bacteroides</taxon>
    </lineage>
</organism>
<keyword evidence="2" id="KW-0201">Cytochrome c-type biogenesis</keyword>
<evidence type="ECO:0000259" key="6">
    <source>
        <dbReference type="Pfam" id="PF14289"/>
    </source>
</evidence>
<dbReference type="GO" id="GO:0017004">
    <property type="term" value="P:cytochrome complex assembly"/>
    <property type="evidence" value="ECO:0007669"/>
    <property type="project" value="UniProtKB-KW"/>
</dbReference>
<keyword evidence="8" id="KW-1185">Reference proteome</keyword>
<dbReference type="Pfam" id="PF14289">
    <property type="entry name" value="DUF4369"/>
    <property type="match status" value="1"/>
</dbReference>
<feature type="domain" description="DUF4369" evidence="6">
    <location>
        <begin position="26"/>
        <end position="116"/>
    </location>
</feature>
<dbReference type="RefSeq" id="WP_125239378.1">
    <property type="nucleotide sequence ID" value="NZ_DBFYXE010000055.1"/>
</dbReference>
<protein>
    <submittedName>
        <fullName evidence="7">AhpC/TSA family protein</fullName>
    </submittedName>
</protein>
<proteinExistence type="predicted"/>
<name>A0A3P2A5K6_9BACE</name>
<dbReference type="Gene3D" id="3.40.30.10">
    <property type="entry name" value="Glutaredoxin"/>
    <property type="match status" value="1"/>
</dbReference>
<dbReference type="EMBL" id="RQYF01000038">
    <property type="protein sequence ID" value="RRD90255.1"/>
    <property type="molecule type" value="Genomic_DNA"/>
</dbReference>
<evidence type="ECO:0000256" key="2">
    <source>
        <dbReference type="ARBA" id="ARBA00022748"/>
    </source>
</evidence>
<feature type="signal peptide" evidence="5">
    <location>
        <begin position="1"/>
        <end position="18"/>
    </location>
</feature>
<keyword evidence="3" id="KW-1015">Disulfide bond</keyword>
<dbReference type="SUPFAM" id="SSF52833">
    <property type="entry name" value="Thioredoxin-like"/>
    <property type="match status" value="1"/>
</dbReference>
<dbReference type="Proteomes" id="UP000279562">
    <property type="component" value="Unassembled WGS sequence"/>
</dbReference>
<dbReference type="AlphaFoldDB" id="A0A3P2A5K6"/>
<keyword evidence="5" id="KW-0732">Signal</keyword>
<gene>
    <name evidence="7" type="ORF">EII33_08670</name>
</gene>
<dbReference type="InterPro" id="IPR025380">
    <property type="entry name" value="DUF4369"/>
</dbReference>
<evidence type="ECO:0000256" key="5">
    <source>
        <dbReference type="SAM" id="SignalP"/>
    </source>
</evidence>
<dbReference type="PROSITE" id="PS51257">
    <property type="entry name" value="PROKAR_LIPOPROTEIN"/>
    <property type="match status" value="1"/>
</dbReference>
<dbReference type="InterPro" id="IPR050553">
    <property type="entry name" value="Thioredoxin_ResA/DsbE_sf"/>
</dbReference>
<comment type="subcellular location">
    <subcellularLocation>
        <location evidence="1">Cell envelope</location>
    </subcellularLocation>
</comment>
<accession>A0A3P2A5K6</accession>
<evidence type="ECO:0000313" key="7">
    <source>
        <dbReference type="EMBL" id="RRD90255.1"/>
    </source>
</evidence>
<comment type="caution">
    <text evidence="7">The sequence shown here is derived from an EMBL/GenBank/DDBJ whole genome shotgun (WGS) entry which is preliminary data.</text>
</comment>
<sequence>MKKIYLAYFLLFALSACSSRTTDSVRLSGEIKGLGNDTLYIYGADNLHNRMDTLIAKNDKFSATLAIDTLVAAWLQFSDGTEYPLYLNKGDEIKISGSVAELSSPDITGNAPNEELAAFLKELKSISQLSEKALQQKAETFINSHPGSLASIYLLEKFFVQKPHPDFALIKRLTNRMSGELKDRPYVSELMTLIQEEERVSVGKVLPYISLPNAKGVQISRTGFKDKYLLIHFWASWDLPSMENNAALRRIYKKEEKNKMFALWGISLDVDKKAWEDAISNDTLKWEQTCDFLGWNTMPAKQLSIHALPANLLIGPSGRIEGKNLTTAEIEKKLEELKQKAK</sequence>
<evidence type="ECO:0000256" key="4">
    <source>
        <dbReference type="ARBA" id="ARBA00023284"/>
    </source>
</evidence>
<feature type="chain" id="PRO_5017955845" evidence="5">
    <location>
        <begin position="19"/>
        <end position="342"/>
    </location>
</feature>